<organism evidence="1 2">
    <name type="scientific">Saguinus oedipus</name>
    <name type="common">Cotton-top tamarin</name>
    <name type="synonym">Oedipomidas oedipus</name>
    <dbReference type="NCBI Taxonomy" id="9490"/>
    <lineage>
        <taxon>Eukaryota</taxon>
        <taxon>Metazoa</taxon>
        <taxon>Chordata</taxon>
        <taxon>Craniata</taxon>
        <taxon>Vertebrata</taxon>
        <taxon>Euteleostomi</taxon>
        <taxon>Mammalia</taxon>
        <taxon>Eutheria</taxon>
        <taxon>Euarchontoglires</taxon>
        <taxon>Primates</taxon>
        <taxon>Haplorrhini</taxon>
        <taxon>Platyrrhini</taxon>
        <taxon>Cebidae</taxon>
        <taxon>Callitrichinae</taxon>
        <taxon>Saguinus</taxon>
    </lineage>
</organism>
<dbReference type="EMBL" id="JASSZA010000005">
    <property type="protein sequence ID" value="KAK2112310.1"/>
    <property type="molecule type" value="Genomic_DNA"/>
</dbReference>
<gene>
    <name evidence="1" type="ORF">P7K49_012057</name>
</gene>
<accession>A0ABQ9VSF4</accession>
<reference evidence="1 2" key="1">
    <citation type="submission" date="2023-05" db="EMBL/GenBank/DDBJ databases">
        <title>B98-5 Cell Line De Novo Hybrid Assembly: An Optical Mapping Approach.</title>
        <authorList>
            <person name="Kananen K."/>
            <person name="Auerbach J.A."/>
            <person name="Kautto E."/>
            <person name="Blachly J.S."/>
        </authorList>
    </citation>
    <scope>NUCLEOTIDE SEQUENCE [LARGE SCALE GENOMIC DNA]</scope>
    <source>
        <strain evidence="1">B95-8</strain>
        <tissue evidence="1">Cell line</tissue>
    </source>
</reference>
<comment type="caution">
    <text evidence="1">The sequence shown here is derived from an EMBL/GenBank/DDBJ whole genome shotgun (WGS) entry which is preliminary data.</text>
</comment>
<keyword evidence="2" id="KW-1185">Reference proteome</keyword>
<evidence type="ECO:0000313" key="2">
    <source>
        <dbReference type="Proteomes" id="UP001266305"/>
    </source>
</evidence>
<evidence type="ECO:0000313" key="1">
    <source>
        <dbReference type="EMBL" id="KAK2112310.1"/>
    </source>
</evidence>
<sequence length="263" mass="27157">MPGSFPGAPPEPLSPWDGTSGMVCSAVQVLASLLQALETAAHSPPTHLQNHSSLQRTGCRSGHSCLSLTRGFGFKGCIHARGVLSPAYPSPSSAVGPLVPRETTQEGSSCSDARCWLSRGKPSLGWSPLVFAQIPGVGGPAASSVEEELLALKGDVTVPSLLSGGATFLEGVLGGVPGGCSYSGFEQLQRAGGKDVLTQDAAGDNLEMVAPSRGSAKSGGPLEELLHTLQLLEKEPEPLSCPRVHRKGRYAWASEVAEVCPLP</sequence>
<name>A0ABQ9VSF4_SAGOE</name>
<dbReference type="Proteomes" id="UP001266305">
    <property type="component" value="Unassembled WGS sequence"/>
</dbReference>
<proteinExistence type="predicted"/>
<protein>
    <submittedName>
        <fullName evidence="1">Uncharacterized protein</fullName>
    </submittedName>
</protein>